<dbReference type="InterPro" id="IPR002847">
    <property type="entry name" value="F420-0_gamma-glut_ligase-dom"/>
</dbReference>
<dbReference type="Gene3D" id="3.30.1330.100">
    <property type="entry name" value="CofE-like"/>
    <property type="match status" value="1"/>
</dbReference>
<comment type="caution">
    <text evidence="2">The sequence shown here is derived from an EMBL/GenBank/DDBJ whole genome shotgun (WGS) entry which is preliminary data.</text>
</comment>
<proteinExistence type="predicted"/>
<dbReference type="Pfam" id="PF01996">
    <property type="entry name" value="F420_ligase"/>
    <property type="match status" value="1"/>
</dbReference>
<organism evidence="2 3">
    <name type="scientific">Candidatus Daviesbacteria bacterium GW2011_GWB1_36_5</name>
    <dbReference type="NCBI Taxonomy" id="1618426"/>
    <lineage>
        <taxon>Bacteria</taxon>
        <taxon>Candidatus Daviesiibacteriota</taxon>
    </lineage>
</organism>
<accession>A0A0G0HW01</accession>
<dbReference type="Gene3D" id="3.90.1660.10">
    <property type="entry name" value="CofE-like domain"/>
    <property type="match status" value="1"/>
</dbReference>
<evidence type="ECO:0000259" key="1">
    <source>
        <dbReference type="Pfam" id="PF01996"/>
    </source>
</evidence>
<dbReference type="Proteomes" id="UP000034492">
    <property type="component" value="Unassembled WGS sequence"/>
</dbReference>
<reference evidence="2 3" key="1">
    <citation type="journal article" date="2015" name="Nature">
        <title>rRNA introns, odd ribosomes, and small enigmatic genomes across a large radiation of phyla.</title>
        <authorList>
            <person name="Brown C.T."/>
            <person name="Hug L.A."/>
            <person name="Thomas B.C."/>
            <person name="Sharon I."/>
            <person name="Castelle C.J."/>
            <person name="Singh A."/>
            <person name="Wilkins M.J."/>
            <person name="Williams K.H."/>
            <person name="Banfield J.F."/>
        </authorList>
    </citation>
    <scope>NUCLEOTIDE SEQUENCE [LARGE SCALE GENOMIC DNA]</scope>
</reference>
<dbReference type="GO" id="GO:0052618">
    <property type="term" value="F:coenzyme F420-0:L-glutamate ligase activity"/>
    <property type="evidence" value="ECO:0007669"/>
    <property type="project" value="TreeGrafter"/>
</dbReference>
<gene>
    <name evidence="2" type="ORF">US19_C0032G0005</name>
</gene>
<name>A0A0G0HW01_9BACT</name>
<dbReference type="PANTHER" id="PTHR47917">
    <property type="match status" value="1"/>
</dbReference>
<dbReference type="SUPFAM" id="SSF144010">
    <property type="entry name" value="CofE-like"/>
    <property type="match status" value="1"/>
</dbReference>
<feature type="domain" description="Coenzyme F420:L-glutamate ligase-like" evidence="1">
    <location>
        <begin position="30"/>
        <end position="206"/>
    </location>
</feature>
<sequence>MQITGLKTDKLVPLQDTDIFAVLDKFLPKIIKEASILAVTSKIISITEGSVVKMEDSAKDELIKQHSQYFLPRKANPYNVSLTITQNNLSASAGIDESNGNGFYILWPKDPQSSANSIRAYLRKKFNLKNLGVMITDSKTTPFRWGVTSMAIAYSGFKPLLDYIGKPDLFGRPFQFEKLSLIDSLSSAAGVVMGEGSEQTPLALIEDIKNIEFQDSDPTQKELDSLKITLEEDLYSPLLTKAHWQKGDKN</sequence>
<dbReference type="PANTHER" id="PTHR47917:SF1">
    <property type="entry name" value="COENZYME F420:L-GLUTAMATE LIGASE"/>
    <property type="match status" value="1"/>
</dbReference>
<dbReference type="EMBL" id="LBSA01000032">
    <property type="protein sequence ID" value="KKQ08061.1"/>
    <property type="molecule type" value="Genomic_DNA"/>
</dbReference>
<protein>
    <recommendedName>
        <fullName evidence="1">Coenzyme F420:L-glutamate ligase-like domain-containing protein</fullName>
    </recommendedName>
</protein>
<evidence type="ECO:0000313" key="2">
    <source>
        <dbReference type="EMBL" id="KKQ08061.1"/>
    </source>
</evidence>
<dbReference type="AlphaFoldDB" id="A0A0G0HW01"/>
<evidence type="ECO:0000313" key="3">
    <source>
        <dbReference type="Proteomes" id="UP000034492"/>
    </source>
</evidence>